<feature type="non-terminal residue" evidence="2">
    <location>
        <position position="1"/>
    </location>
</feature>
<reference evidence="2" key="1">
    <citation type="submission" date="2020-07" db="EMBL/GenBank/DDBJ databases">
        <title>Clarias magur genome sequencing, assembly and annotation.</title>
        <authorList>
            <person name="Kushwaha B."/>
            <person name="Kumar R."/>
            <person name="Das P."/>
            <person name="Joshi C.G."/>
            <person name="Kumar D."/>
            <person name="Nagpure N.S."/>
            <person name="Pandey M."/>
            <person name="Agarwal S."/>
            <person name="Srivastava S."/>
            <person name="Singh M."/>
            <person name="Sahoo L."/>
            <person name="Jayasankar P."/>
            <person name="Meher P.K."/>
            <person name="Koringa P.G."/>
            <person name="Iquebal M.A."/>
            <person name="Das S.P."/>
            <person name="Bit A."/>
            <person name="Patnaik S."/>
            <person name="Patel N."/>
            <person name="Shah T.M."/>
            <person name="Hinsu A."/>
            <person name="Jena J.K."/>
        </authorList>
    </citation>
    <scope>NUCLEOTIDE SEQUENCE</scope>
    <source>
        <strain evidence="2">CIFAMagur01</strain>
        <tissue evidence="2">Testis</tissue>
    </source>
</reference>
<dbReference type="OrthoDB" id="8946084at2759"/>
<dbReference type="EMBL" id="QNUK01000071">
    <property type="protein sequence ID" value="KAF5903557.1"/>
    <property type="molecule type" value="Genomic_DNA"/>
</dbReference>
<feature type="compositionally biased region" description="Basic and acidic residues" evidence="1">
    <location>
        <begin position="94"/>
        <end position="105"/>
    </location>
</feature>
<evidence type="ECO:0000256" key="1">
    <source>
        <dbReference type="SAM" id="MobiDB-lite"/>
    </source>
</evidence>
<dbReference type="InterPro" id="IPR009057">
    <property type="entry name" value="Homeodomain-like_sf"/>
</dbReference>
<keyword evidence="3" id="KW-1185">Reference proteome</keyword>
<gene>
    <name evidence="2" type="ORF">DAT39_006647</name>
</gene>
<accession>A0A8J4X3P7</accession>
<feature type="region of interest" description="Disordered" evidence="1">
    <location>
        <begin position="87"/>
        <end position="114"/>
    </location>
</feature>
<sequence>FIAHRMVSFQMWPKHPWCNNNLRIGFGGLYKGPIKTTIISPVNVIMPRLSREQRLRPLGMVEAGLSYSEIARRMGCSQPTIRNLVQRHTATVSVDDRPRPGRERVTTPQQDRYI</sequence>
<dbReference type="Gene3D" id="1.10.10.60">
    <property type="entry name" value="Homeodomain-like"/>
    <property type="match status" value="1"/>
</dbReference>
<name>A0A8J4X3P7_CLAMG</name>
<evidence type="ECO:0000313" key="3">
    <source>
        <dbReference type="Proteomes" id="UP000727407"/>
    </source>
</evidence>
<dbReference type="AlphaFoldDB" id="A0A8J4X3P7"/>
<dbReference type="Pfam" id="PF13384">
    <property type="entry name" value="HTH_23"/>
    <property type="match status" value="1"/>
</dbReference>
<protein>
    <submittedName>
        <fullName evidence="2">Transposable element Tc1 transposase</fullName>
    </submittedName>
</protein>
<organism evidence="2 3">
    <name type="scientific">Clarias magur</name>
    <name type="common">Asian catfish</name>
    <name type="synonym">Macropteronotus magur</name>
    <dbReference type="NCBI Taxonomy" id="1594786"/>
    <lineage>
        <taxon>Eukaryota</taxon>
        <taxon>Metazoa</taxon>
        <taxon>Chordata</taxon>
        <taxon>Craniata</taxon>
        <taxon>Vertebrata</taxon>
        <taxon>Euteleostomi</taxon>
        <taxon>Actinopterygii</taxon>
        <taxon>Neopterygii</taxon>
        <taxon>Teleostei</taxon>
        <taxon>Ostariophysi</taxon>
        <taxon>Siluriformes</taxon>
        <taxon>Clariidae</taxon>
        <taxon>Clarias</taxon>
    </lineage>
</organism>
<comment type="caution">
    <text evidence="2">The sequence shown here is derived from an EMBL/GenBank/DDBJ whole genome shotgun (WGS) entry which is preliminary data.</text>
</comment>
<proteinExistence type="predicted"/>
<dbReference type="Proteomes" id="UP000727407">
    <property type="component" value="Unassembled WGS sequence"/>
</dbReference>
<evidence type="ECO:0000313" key="2">
    <source>
        <dbReference type="EMBL" id="KAF5903557.1"/>
    </source>
</evidence>
<dbReference type="SUPFAM" id="SSF46689">
    <property type="entry name" value="Homeodomain-like"/>
    <property type="match status" value="1"/>
</dbReference>